<accession>A0A326UBA0</accession>
<dbReference type="PRINTS" id="PR01950">
    <property type="entry name" value="LANCSUPER"/>
</dbReference>
<dbReference type="CDD" id="cd04793">
    <property type="entry name" value="LanC"/>
    <property type="match status" value="1"/>
</dbReference>
<dbReference type="Gene3D" id="1.50.10.20">
    <property type="match status" value="1"/>
</dbReference>
<keyword evidence="1" id="KW-0479">Metal-binding</keyword>
<evidence type="ECO:0000313" key="2">
    <source>
        <dbReference type="EMBL" id="PZW32655.1"/>
    </source>
</evidence>
<name>A0A326UBA0_THEHA</name>
<dbReference type="InterPro" id="IPR033889">
    <property type="entry name" value="LanC"/>
</dbReference>
<gene>
    <name evidence="2" type="ORF">EI42_01747</name>
</gene>
<dbReference type="SMART" id="SM01260">
    <property type="entry name" value="LANC_like"/>
    <property type="match status" value="1"/>
</dbReference>
<reference evidence="2 3" key="1">
    <citation type="submission" date="2018-06" db="EMBL/GenBank/DDBJ databases">
        <title>Genomic Encyclopedia of Archaeal and Bacterial Type Strains, Phase II (KMG-II): from individual species to whole genera.</title>
        <authorList>
            <person name="Goeker M."/>
        </authorList>
    </citation>
    <scope>NUCLEOTIDE SEQUENCE [LARGE SCALE GENOMIC DNA]</scope>
    <source>
        <strain evidence="2 3">ATCC BAA-1881</strain>
    </source>
</reference>
<evidence type="ECO:0000313" key="3">
    <source>
        <dbReference type="Proteomes" id="UP000248806"/>
    </source>
</evidence>
<dbReference type="PRINTS" id="PR01955">
    <property type="entry name" value="LANCFRANKIA"/>
</dbReference>
<keyword evidence="3" id="KW-1185">Reference proteome</keyword>
<organism evidence="2 3">
    <name type="scientific">Thermosporothrix hazakensis</name>
    <dbReference type="NCBI Taxonomy" id="644383"/>
    <lineage>
        <taxon>Bacteria</taxon>
        <taxon>Bacillati</taxon>
        <taxon>Chloroflexota</taxon>
        <taxon>Ktedonobacteria</taxon>
        <taxon>Ktedonobacterales</taxon>
        <taxon>Thermosporotrichaceae</taxon>
        <taxon>Thermosporothrix</taxon>
    </lineage>
</organism>
<dbReference type="SUPFAM" id="SSF158745">
    <property type="entry name" value="LanC-like"/>
    <property type="match status" value="1"/>
</dbReference>
<protein>
    <submittedName>
        <fullName evidence="2">Lanthionine synthetase-like protein</fullName>
    </submittedName>
</protein>
<feature type="binding site" evidence="1">
    <location>
        <position position="291"/>
    </location>
    <ligand>
        <name>Zn(2+)</name>
        <dbReference type="ChEBI" id="CHEBI:29105"/>
    </ligand>
</feature>
<evidence type="ECO:0000256" key="1">
    <source>
        <dbReference type="PIRSR" id="PIRSR607822-1"/>
    </source>
</evidence>
<dbReference type="InterPro" id="IPR007822">
    <property type="entry name" value="LANC-like"/>
</dbReference>
<dbReference type="GO" id="GO:0046872">
    <property type="term" value="F:metal ion binding"/>
    <property type="evidence" value="ECO:0007669"/>
    <property type="project" value="UniProtKB-KW"/>
</dbReference>
<dbReference type="Pfam" id="PF05147">
    <property type="entry name" value="LANC_like"/>
    <property type="match status" value="1"/>
</dbReference>
<proteinExistence type="predicted"/>
<feature type="binding site" evidence="1">
    <location>
        <position position="340"/>
    </location>
    <ligand>
        <name>Zn(2+)</name>
        <dbReference type="ChEBI" id="CHEBI:29105"/>
    </ligand>
</feature>
<keyword evidence="1" id="KW-0862">Zinc</keyword>
<sequence>MEEKRLDARQLAEALAARLRDPATVLETVEQAGSTVPLEWGSAWFTNSFANLAYFYLYLYHCLAEEHLLHHAMQYLRLAARATQDIPLTQPGFYGGSSGFAWIVGEFAEVEPRYTPLFQTMRSAVAEQVLATDWKRVQACVIARDYDVMSGAAGVLGYMVSLKELGAQEQDALSRLLDYLIWLGEPTERGAEHWLILPENYPSDKYRQDFPRGYFNAGLAHGIAGPLSALALAWQAGYRREGQREAMRHITEWLLRFSLHDTWGINWPVGVSIDYVPDKEAPLAPARAAWCYGAPGISAALRLAARALDDTRLSEIAVEGLETALKRPRDVQYVFSPTLCHGFAGLLTICMSFCRENHASLEPYLPGLIEEILQRAHPEHAFLLRDEEIPGHFVDDPGFLVGATGAVMALLATDTAVYPAWYRALLIA</sequence>
<dbReference type="Proteomes" id="UP000248806">
    <property type="component" value="Unassembled WGS sequence"/>
</dbReference>
<comment type="caution">
    <text evidence="2">The sequence shown here is derived from an EMBL/GenBank/DDBJ whole genome shotgun (WGS) entry which is preliminary data.</text>
</comment>
<dbReference type="GO" id="GO:0031179">
    <property type="term" value="P:peptide modification"/>
    <property type="evidence" value="ECO:0007669"/>
    <property type="project" value="InterPro"/>
</dbReference>
<feature type="binding site" evidence="1">
    <location>
        <position position="341"/>
    </location>
    <ligand>
        <name>Zn(2+)</name>
        <dbReference type="ChEBI" id="CHEBI:29105"/>
    </ligand>
</feature>
<dbReference type="EMBL" id="QKUF01000004">
    <property type="protein sequence ID" value="PZW32655.1"/>
    <property type="molecule type" value="Genomic_DNA"/>
</dbReference>
<dbReference type="AlphaFoldDB" id="A0A326UBA0"/>